<comment type="caution">
    <text evidence="4">The sequence shown here is derived from an EMBL/GenBank/DDBJ whole genome shotgun (WGS) entry which is preliminary data.</text>
</comment>
<evidence type="ECO:0000313" key="4">
    <source>
        <dbReference type="EMBL" id="KAK6751466.1"/>
    </source>
</evidence>
<dbReference type="InterPro" id="IPR001952">
    <property type="entry name" value="Alkaline_phosphatase"/>
</dbReference>
<evidence type="ECO:0000256" key="1">
    <source>
        <dbReference type="ARBA" id="ARBA00012647"/>
    </source>
</evidence>
<protein>
    <recommendedName>
        <fullName evidence="1">alkaline phosphatase</fullName>
        <ecNumber evidence="1">3.1.3.1</ecNumber>
    </recommendedName>
</protein>
<evidence type="ECO:0000256" key="3">
    <source>
        <dbReference type="RuleBase" id="RU003946"/>
    </source>
</evidence>
<accession>A0ABR1DPR8</accession>
<keyword evidence="5" id="KW-1185">Reference proteome</keyword>
<reference evidence="4 5" key="1">
    <citation type="submission" date="2023-08" db="EMBL/GenBank/DDBJ databases">
        <title>A Necator americanus chromosomal reference genome.</title>
        <authorList>
            <person name="Ilik V."/>
            <person name="Petrzelkova K.J."/>
            <person name="Pardy F."/>
            <person name="Fuh T."/>
            <person name="Niatou-Singa F.S."/>
            <person name="Gouil Q."/>
            <person name="Baker L."/>
            <person name="Ritchie M.E."/>
            <person name="Jex A.R."/>
            <person name="Gazzola D."/>
            <person name="Li H."/>
            <person name="Toshio Fujiwara R."/>
            <person name="Zhan B."/>
            <person name="Aroian R.V."/>
            <person name="Pafco B."/>
            <person name="Schwarz E.M."/>
        </authorList>
    </citation>
    <scope>NUCLEOTIDE SEQUENCE [LARGE SCALE GENOMIC DNA]</scope>
    <source>
        <strain evidence="4 5">Aroian</strain>
        <tissue evidence="4">Whole animal</tissue>
    </source>
</reference>
<evidence type="ECO:0000313" key="5">
    <source>
        <dbReference type="Proteomes" id="UP001303046"/>
    </source>
</evidence>
<dbReference type="Pfam" id="PF00245">
    <property type="entry name" value="Alk_phosphatase"/>
    <property type="match status" value="1"/>
</dbReference>
<sequence>MLIGATLFLQQLYQGDSEGEQSTKNLELQINVLSLLIYDCFVAQKLHITDGIAEEALEQGMAVGFVTNTRITHGTPAALYAKGISRHIGYDVIAKNYGDDCTDIAKQLLSYPASNFKVMMGGGANFLKDKSRGGSREDGINIDLEWKKLGGRRKVLNNVRDLQAVTESDGKLLGIFAPSHFPIYVEEQIVGKKTVPRLVEMTEKAIRQLQYDEKGFFLMVEGGMIDVMEHTNQMHFAFGELYEFEEAIRKAREMTDPSETLIIVTADHGHALTMPGYLPVEESLFGSDIIKHFFGDEEITLEVPSIFFATGPGYRGGYRLIGDYIDKEEREQPHSAPPSAIPMNSGHHGGEDVGLWADGPLSELFASTLENTEVAYIIKFLLCAKHLDYTFCNASALIETSTQDKSVEGSLEGLSAKMDPKILVLLSISMLTIRKQAARFSGSWQ</sequence>
<dbReference type="Gene3D" id="3.40.720.10">
    <property type="entry name" value="Alkaline Phosphatase, subunit A"/>
    <property type="match status" value="1"/>
</dbReference>
<dbReference type="PANTHER" id="PTHR11596">
    <property type="entry name" value="ALKALINE PHOSPHATASE"/>
    <property type="match status" value="1"/>
</dbReference>
<name>A0ABR1DPR8_NECAM</name>
<dbReference type="PANTHER" id="PTHR11596:SF5">
    <property type="entry name" value="ALKALINE PHOSPHATASE"/>
    <property type="match status" value="1"/>
</dbReference>
<organism evidence="4 5">
    <name type="scientific">Necator americanus</name>
    <name type="common">Human hookworm</name>
    <dbReference type="NCBI Taxonomy" id="51031"/>
    <lineage>
        <taxon>Eukaryota</taxon>
        <taxon>Metazoa</taxon>
        <taxon>Ecdysozoa</taxon>
        <taxon>Nematoda</taxon>
        <taxon>Chromadorea</taxon>
        <taxon>Rhabditida</taxon>
        <taxon>Rhabditina</taxon>
        <taxon>Rhabditomorpha</taxon>
        <taxon>Strongyloidea</taxon>
        <taxon>Ancylostomatidae</taxon>
        <taxon>Bunostominae</taxon>
        <taxon>Necator</taxon>
    </lineage>
</organism>
<dbReference type="EMBL" id="JAVFWL010000004">
    <property type="protein sequence ID" value="KAK6751466.1"/>
    <property type="molecule type" value="Genomic_DNA"/>
</dbReference>
<keyword evidence="2" id="KW-0597">Phosphoprotein</keyword>
<dbReference type="Proteomes" id="UP001303046">
    <property type="component" value="Unassembled WGS sequence"/>
</dbReference>
<comment type="similarity">
    <text evidence="3">Belongs to the alkaline phosphatase family.</text>
</comment>
<dbReference type="SUPFAM" id="SSF53649">
    <property type="entry name" value="Alkaline phosphatase-like"/>
    <property type="match status" value="1"/>
</dbReference>
<dbReference type="InterPro" id="IPR017850">
    <property type="entry name" value="Alkaline_phosphatase_core_sf"/>
</dbReference>
<dbReference type="PRINTS" id="PR00113">
    <property type="entry name" value="ALKPHPHTASE"/>
</dbReference>
<gene>
    <name evidence="4" type="primary">Necator_chrIV.g16376</name>
    <name evidence="4" type="ORF">RB195_003080</name>
</gene>
<proteinExistence type="inferred from homology"/>
<evidence type="ECO:0000256" key="2">
    <source>
        <dbReference type="ARBA" id="ARBA00022553"/>
    </source>
</evidence>
<dbReference type="EC" id="3.1.3.1" evidence="1"/>
<dbReference type="CDD" id="cd16012">
    <property type="entry name" value="ALP"/>
    <property type="match status" value="1"/>
</dbReference>
<dbReference type="SMART" id="SM00098">
    <property type="entry name" value="alkPPc"/>
    <property type="match status" value="1"/>
</dbReference>